<organism evidence="8 9">
    <name type="scientific">Dinghuibacter silviterrae</name>
    <dbReference type="NCBI Taxonomy" id="1539049"/>
    <lineage>
        <taxon>Bacteria</taxon>
        <taxon>Pseudomonadati</taxon>
        <taxon>Bacteroidota</taxon>
        <taxon>Chitinophagia</taxon>
        <taxon>Chitinophagales</taxon>
        <taxon>Chitinophagaceae</taxon>
        <taxon>Dinghuibacter</taxon>
    </lineage>
</organism>
<evidence type="ECO:0000256" key="3">
    <source>
        <dbReference type="ARBA" id="ARBA00022490"/>
    </source>
</evidence>
<dbReference type="EMBL" id="SODV01000001">
    <property type="protein sequence ID" value="TDX02303.1"/>
    <property type="molecule type" value="Genomic_DNA"/>
</dbReference>
<keyword evidence="9" id="KW-1185">Reference proteome</keyword>
<dbReference type="NCBIfam" id="TIGR01656">
    <property type="entry name" value="Histidinol-ppas"/>
    <property type="match status" value="1"/>
</dbReference>
<dbReference type="PANTHER" id="PTHR42891:SF1">
    <property type="entry name" value="D-GLYCERO-BETA-D-MANNO-HEPTOSE-1,7-BISPHOSPHATE 7-PHOSPHATASE"/>
    <property type="match status" value="1"/>
</dbReference>
<protein>
    <recommendedName>
        <fullName evidence="7">D,D-heptose 1,7-bisphosphate phosphatase</fullName>
    </recommendedName>
</protein>
<dbReference type="SUPFAM" id="SSF56784">
    <property type="entry name" value="HAD-like"/>
    <property type="match status" value="1"/>
</dbReference>
<evidence type="ECO:0000256" key="5">
    <source>
        <dbReference type="ARBA" id="ARBA00022801"/>
    </source>
</evidence>
<evidence type="ECO:0000256" key="1">
    <source>
        <dbReference type="ARBA" id="ARBA00004496"/>
    </source>
</evidence>
<dbReference type="InterPro" id="IPR006543">
    <property type="entry name" value="Histidinol-phos"/>
</dbReference>
<dbReference type="OrthoDB" id="9803871at2"/>
<dbReference type="GO" id="GO:0005737">
    <property type="term" value="C:cytoplasm"/>
    <property type="evidence" value="ECO:0007669"/>
    <property type="project" value="UniProtKB-SubCell"/>
</dbReference>
<sequence length="191" mass="21522">MSQPILPRIDRSWTLFLDRDGVINVEKPMDYVRTWEEFQFNAGVLEAFRIFKGHFGHLFVVTNQRGVGKGLMTEEDLLDIHERMTAKVVLAGGHIDHIYYAPDLNDDSPRRKPGPLMGQEAIRDFAGVDPRRSLMVGNTFSDMEFGRNIGALTVFLPTTREEPPMPHPLVDFIFPDLLAFARAINAGGPGQ</sequence>
<name>A0A4V3GM69_9BACT</name>
<comment type="caution">
    <text evidence="8">The sequence shown here is derived from an EMBL/GenBank/DDBJ whole genome shotgun (WGS) entry which is preliminary data.</text>
</comment>
<dbReference type="Gene3D" id="3.40.50.1000">
    <property type="entry name" value="HAD superfamily/HAD-like"/>
    <property type="match status" value="1"/>
</dbReference>
<dbReference type="GO" id="GO:0016791">
    <property type="term" value="F:phosphatase activity"/>
    <property type="evidence" value="ECO:0007669"/>
    <property type="project" value="InterPro"/>
</dbReference>
<comment type="subcellular location">
    <subcellularLocation>
        <location evidence="1">Cytoplasm</location>
    </subcellularLocation>
</comment>
<reference evidence="8 9" key="1">
    <citation type="submission" date="2019-03" db="EMBL/GenBank/DDBJ databases">
        <title>Genomic Encyclopedia of Type Strains, Phase IV (KMG-IV): sequencing the most valuable type-strain genomes for metagenomic binning, comparative biology and taxonomic classification.</title>
        <authorList>
            <person name="Goeker M."/>
        </authorList>
    </citation>
    <scope>NUCLEOTIDE SEQUENCE [LARGE SCALE GENOMIC DNA]</scope>
    <source>
        <strain evidence="8 9">DSM 100059</strain>
    </source>
</reference>
<dbReference type="InterPro" id="IPR004446">
    <property type="entry name" value="Heptose_bisP_phosphatase"/>
</dbReference>
<dbReference type="Pfam" id="PF13242">
    <property type="entry name" value="Hydrolase_like"/>
    <property type="match status" value="1"/>
</dbReference>
<evidence type="ECO:0000313" key="8">
    <source>
        <dbReference type="EMBL" id="TDX02303.1"/>
    </source>
</evidence>
<evidence type="ECO:0000256" key="4">
    <source>
        <dbReference type="ARBA" id="ARBA00022723"/>
    </source>
</evidence>
<dbReference type="InterPro" id="IPR006549">
    <property type="entry name" value="HAD-SF_hydro_IIIA"/>
</dbReference>
<dbReference type="InterPro" id="IPR023214">
    <property type="entry name" value="HAD_sf"/>
</dbReference>
<evidence type="ECO:0000313" key="9">
    <source>
        <dbReference type="Proteomes" id="UP000294498"/>
    </source>
</evidence>
<comment type="similarity">
    <text evidence="2">Belongs to the GmhB family.</text>
</comment>
<keyword evidence="5" id="KW-0378">Hydrolase</keyword>
<gene>
    <name evidence="8" type="ORF">EDB95_3358</name>
</gene>
<accession>A0A4V3GM69</accession>
<proteinExistence type="inferred from homology"/>
<keyword evidence="4" id="KW-0479">Metal-binding</keyword>
<evidence type="ECO:0000256" key="6">
    <source>
        <dbReference type="ARBA" id="ARBA00023277"/>
    </source>
</evidence>
<evidence type="ECO:0000256" key="2">
    <source>
        <dbReference type="ARBA" id="ARBA00005628"/>
    </source>
</evidence>
<evidence type="ECO:0000256" key="7">
    <source>
        <dbReference type="ARBA" id="ARBA00031828"/>
    </source>
</evidence>
<dbReference type="NCBIfam" id="TIGR01662">
    <property type="entry name" value="HAD-SF-IIIA"/>
    <property type="match status" value="1"/>
</dbReference>
<dbReference type="GO" id="GO:0005975">
    <property type="term" value="P:carbohydrate metabolic process"/>
    <property type="evidence" value="ECO:0007669"/>
    <property type="project" value="InterPro"/>
</dbReference>
<keyword evidence="6" id="KW-0119">Carbohydrate metabolism</keyword>
<dbReference type="InterPro" id="IPR036412">
    <property type="entry name" value="HAD-like_sf"/>
</dbReference>
<keyword evidence="3" id="KW-0963">Cytoplasm</keyword>
<dbReference type="RefSeq" id="WP_133994920.1">
    <property type="nucleotide sequence ID" value="NZ_SODV01000001.1"/>
</dbReference>
<dbReference type="AlphaFoldDB" id="A0A4V3GM69"/>
<dbReference type="GO" id="GO:0046872">
    <property type="term" value="F:metal ion binding"/>
    <property type="evidence" value="ECO:0007669"/>
    <property type="project" value="UniProtKB-KW"/>
</dbReference>
<dbReference type="PANTHER" id="PTHR42891">
    <property type="entry name" value="D-GLYCERO-BETA-D-MANNO-HEPTOSE-1,7-BISPHOSPHATE 7-PHOSPHATASE"/>
    <property type="match status" value="1"/>
</dbReference>
<dbReference type="Proteomes" id="UP000294498">
    <property type="component" value="Unassembled WGS sequence"/>
</dbReference>